<sequence>MGTTTIKSVSIRSWPMLLLTRHTYFPLSITKALRNTKVPPIRNILWLGTMVVVRPDSCLYHLWDGTG</sequence>
<protein>
    <submittedName>
        <fullName evidence="1">Uncharacterized protein</fullName>
    </submittedName>
</protein>
<keyword evidence="2" id="KW-1185">Reference proteome</keyword>
<evidence type="ECO:0000313" key="2">
    <source>
        <dbReference type="Proteomes" id="UP000054359"/>
    </source>
</evidence>
<gene>
    <name evidence="1" type="ORF">X975_04054</name>
</gene>
<organism evidence="1 2">
    <name type="scientific">Stegodyphus mimosarum</name>
    <name type="common">African social velvet spider</name>
    <dbReference type="NCBI Taxonomy" id="407821"/>
    <lineage>
        <taxon>Eukaryota</taxon>
        <taxon>Metazoa</taxon>
        <taxon>Ecdysozoa</taxon>
        <taxon>Arthropoda</taxon>
        <taxon>Chelicerata</taxon>
        <taxon>Arachnida</taxon>
        <taxon>Araneae</taxon>
        <taxon>Araneomorphae</taxon>
        <taxon>Entelegynae</taxon>
        <taxon>Eresoidea</taxon>
        <taxon>Eresidae</taxon>
        <taxon>Stegodyphus</taxon>
    </lineage>
</organism>
<dbReference type="AlphaFoldDB" id="A0A087UBV8"/>
<proteinExistence type="predicted"/>
<reference evidence="1 2" key="1">
    <citation type="submission" date="2013-11" db="EMBL/GenBank/DDBJ databases">
        <title>Genome sequencing of Stegodyphus mimosarum.</title>
        <authorList>
            <person name="Bechsgaard J."/>
        </authorList>
    </citation>
    <scope>NUCLEOTIDE SEQUENCE [LARGE SCALE GENOMIC DNA]</scope>
</reference>
<accession>A0A087UBV8</accession>
<dbReference type="Proteomes" id="UP000054359">
    <property type="component" value="Unassembled WGS sequence"/>
</dbReference>
<evidence type="ECO:0000313" key="1">
    <source>
        <dbReference type="EMBL" id="KFM74847.1"/>
    </source>
</evidence>
<feature type="non-terminal residue" evidence="1">
    <location>
        <position position="67"/>
    </location>
</feature>
<dbReference type="EMBL" id="KK119129">
    <property type="protein sequence ID" value="KFM74847.1"/>
    <property type="molecule type" value="Genomic_DNA"/>
</dbReference>
<name>A0A087UBV8_STEMI</name>